<evidence type="ECO:0000313" key="2">
    <source>
        <dbReference type="Proteomes" id="UP000001601"/>
    </source>
</evidence>
<reference evidence="1 2" key="1">
    <citation type="journal article" date="2007" name="Nature">
        <title>Light stimulates growth of proteorhodopsin-containing marine Flavobacteria.</title>
        <authorList>
            <person name="Gomez-Consarnau L."/>
            <person name="Gonzalez J.M."/>
            <person name="Coll-Llado M."/>
            <person name="Gourdon P."/>
            <person name="Pascher T."/>
            <person name="Neutze R."/>
            <person name="Pedros-Alio C."/>
            <person name="Pinhassi J."/>
        </authorList>
    </citation>
    <scope>NUCLEOTIDE SEQUENCE [LARGE SCALE GENOMIC DNA]</scope>
    <source>
        <strain evidence="1 2">MED217</strain>
    </source>
</reference>
<dbReference type="AlphaFoldDB" id="A3XRJ6"/>
<dbReference type="InterPro" id="IPR053158">
    <property type="entry name" value="CapK_Type1_Caps_Biosynth"/>
</dbReference>
<proteinExistence type="predicted"/>
<organism evidence="1 2">
    <name type="scientific">Leeuwenhoekiella blandensis (strain CECT 7118 / CCUG 51940 / KCTC 22103 / MED217)</name>
    <name type="common">Flavobacterium sp. (strain MED217)</name>
    <dbReference type="NCBI Taxonomy" id="398720"/>
    <lineage>
        <taxon>Bacteria</taxon>
        <taxon>Pseudomonadati</taxon>
        <taxon>Bacteroidota</taxon>
        <taxon>Flavobacteriia</taxon>
        <taxon>Flavobacteriales</taxon>
        <taxon>Flavobacteriaceae</taxon>
        <taxon>Leeuwenhoekiella</taxon>
    </lineage>
</organism>
<dbReference type="eggNOG" id="COG1541">
    <property type="taxonomic scope" value="Bacteria"/>
</dbReference>
<accession>A3XRJ6</accession>
<keyword evidence="2" id="KW-1185">Reference proteome</keyword>
<sequence length="432" mass="48825">MNLINLSLQLNGYAIATAQKQLQELRQQVEHNYAAYTETKKTEILKHHLHNTPFYRNLVNDQYQTWEDLPVLTKPDLQQALENRLSQGFSAKNVHVHKTSGSSGTPFIFAKDKFCHALTWASITQLYSTSGIDLQNSYEARFYGIPNHGAARLKERLKDRLSNRYRFSIFDTSAANLESFISRFKKEPFGHLNGYTSALVLFARYLAEKKLVLKDLCPSLTHCIVTAEMLFKEDLEVLQQQFGVPVINEYGASETGIIAIGKAGDVLHIDSSLLYVEILDEANKPVTPGTSGKIVVTSLFNEAHPFIRYEIGDLGVLVYQNGLPVLSQLEGRVGDFALLPDGRKIPALAFYYVTKEIMNDTASVKEFKIIQNAPNHFSINYVADAEFSAQDVEKIKRAMLNYLGMEIQLSLNKKSILDRSKRGKLKQFSRTF</sequence>
<dbReference type="OrthoDB" id="580775at2"/>
<dbReference type="Proteomes" id="UP000001601">
    <property type="component" value="Unassembled WGS sequence"/>
</dbReference>
<dbReference type="InterPro" id="IPR042099">
    <property type="entry name" value="ANL_N_sf"/>
</dbReference>
<protein>
    <submittedName>
        <fullName evidence="1">Possible capK protein</fullName>
    </submittedName>
</protein>
<dbReference type="SUPFAM" id="SSF56801">
    <property type="entry name" value="Acetyl-CoA synthetase-like"/>
    <property type="match status" value="1"/>
</dbReference>
<dbReference type="RefSeq" id="WP_009781988.1">
    <property type="nucleotide sequence ID" value="NZ_CH672395.1"/>
</dbReference>
<name>A3XRJ6_LEEBM</name>
<comment type="caution">
    <text evidence="1">The sequence shown here is derived from an EMBL/GenBank/DDBJ whole genome shotgun (WGS) entry which is preliminary data.</text>
</comment>
<dbReference type="EMBL" id="AANC01000012">
    <property type="protein sequence ID" value="EAQ47825.1"/>
    <property type="molecule type" value="Genomic_DNA"/>
</dbReference>
<dbReference type="HOGENOM" id="CLU_035301_5_2_10"/>
<dbReference type="PANTHER" id="PTHR36932">
    <property type="entry name" value="CAPSULAR POLYSACCHARIDE BIOSYNTHESIS PROTEIN"/>
    <property type="match status" value="1"/>
</dbReference>
<gene>
    <name evidence="1" type="ORF">MED217_18306</name>
</gene>
<dbReference type="STRING" id="398720.MED217_18306"/>
<dbReference type="Gene3D" id="3.40.50.12780">
    <property type="entry name" value="N-terminal domain of ligase-like"/>
    <property type="match status" value="1"/>
</dbReference>
<dbReference type="PANTHER" id="PTHR36932:SF1">
    <property type="entry name" value="CAPSULAR POLYSACCHARIDE BIOSYNTHESIS PROTEIN"/>
    <property type="match status" value="1"/>
</dbReference>
<evidence type="ECO:0000313" key="1">
    <source>
        <dbReference type="EMBL" id="EAQ47825.1"/>
    </source>
</evidence>